<proteinExistence type="predicted"/>
<feature type="signal peptide" evidence="1">
    <location>
        <begin position="1"/>
        <end position="17"/>
    </location>
</feature>
<keyword evidence="1" id="KW-0732">Signal</keyword>
<reference evidence="2 3" key="1">
    <citation type="submission" date="2024-05" db="EMBL/GenBank/DDBJ databases">
        <authorList>
            <person name="Wallberg A."/>
        </authorList>
    </citation>
    <scope>NUCLEOTIDE SEQUENCE [LARGE SCALE GENOMIC DNA]</scope>
</reference>
<dbReference type="AlphaFoldDB" id="A0AAV2SCY3"/>
<feature type="chain" id="PRO_5043449879" evidence="1">
    <location>
        <begin position="18"/>
        <end position="102"/>
    </location>
</feature>
<keyword evidence="3" id="KW-1185">Reference proteome</keyword>
<gene>
    <name evidence="2" type="ORF">MNOR_LOCUS34800</name>
</gene>
<comment type="caution">
    <text evidence="2">The sequence shown here is derived from an EMBL/GenBank/DDBJ whole genome shotgun (WGS) entry which is preliminary data.</text>
</comment>
<evidence type="ECO:0000313" key="3">
    <source>
        <dbReference type="Proteomes" id="UP001497623"/>
    </source>
</evidence>
<evidence type="ECO:0000313" key="2">
    <source>
        <dbReference type="EMBL" id="CAL4176497.1"/>
    </source>
</evidence>
<dbReference type="EMBL" id="CAXKWB010055036">
    <property type="protein sequence ID" value="CAL4176497.1"/>
    <property type="molecule type" value="Genomic_DNA"/>
</dbReference>
<sequence length="102" mass="11059">MLLALVLASSLLCPTFSIPTDSKSNSWSSLRELRGITSSKAKRNSRVIQDCMVVGLEEGTYFHKSSGSSDVCGIYLLAQPDQRIELTLDYLNVDCDAAGLVS</sequence>
<evidence type="ECO:0000256" key="1">
    <source>
        <dbReference type="SAM" id="SignalP"/>
    </source>
</evidence>
<protein>
    <submittedName>
        <fullName evidence="2">Uncharacterized protein</fullName>
    </submittedName>
</protein>
<accession>A0AAV2SCY3</accession>
<dbReference type="Proteomes" id="UP001497623">
    <property type="component" value="Unassembled WGS sequence"/>
</dbReference>
<organism evidence="2 3">
    <name type="scientific">Meganyctiphanes norvegica</name>
    <name type="common">Northern krill</name>
    <name type="synonym">Thysanopoda norvegica</name>
    <dbReference type="NCBI Taxonomy" id="48144"/>
    <lineage>
        <taxon>Eukaryota</taxon>
        <taxon>Metazoa</taxon>
        <taxon>Ecdysozoa</taxon>
        <taxon>Arthropoda</taxon>
        <taxon>Crustacea</taxon>
        <taxon>Multicrustacea</taxon>
        <taxon>Malacostraca</taxon>
        <taxon>Eumalacostraca</taxon>
        <taxon>Eucarida</taxon>
        <taxon>Euphausiacea</taxon>
        <taxon>Euphausiidae</taxon>
        <taxon>Meganyctiphanes</taxon>
    </lineage>
</organism>
<feature type="non-terminal residue" evidence="2">
    <location>
        <position position="102"/>
    </location>
</feature>
<name>A0AAV2SCY3_MEGNR</name>